<dbReference type="EMBL" id="CP016171">
    <property type="protein sequence ID" value="ANN70346.1"/>
    <property type="molecule type" value="Genomic_DNA"/>
</dbReference>
<keyword evidence="4" id="KW-0732">Signal</keyword>
<dbReference type="GO" id="GO:0019867">
    <property type="term" value="C:outer membrane"/>
    <property type="evidence" value="ECO:0007669"/>
    <property type="project" value="InterPro"/>
</dbReference>
<evidence type="ECO:0000259" key="5">
    <source>
        <dbReference type="Pfam" id="PF01103"/>
    </source>
</evidence>
<dbReference type="Gene3D" id="3.10.20.310">
    <property type="entry name" value="membrane protein fhac"/>
    <property type="match status" value="1"/>
</dbReference>
<evidence type="ECO:0000256" key="1">
    <source>
        <dbReference type="ARBA" id="ARBA00004370"/>
    </source>
</evidence>
<evidence type="ECO:0000313" key="7">
    <source>
        <dbReference type="Proteomes" id="UP000092213"/>
    </source>
</evidence>
<protein>
    <recommendedName>
        <fullName evidence="5">Bacterial surface antigen (D15) domain-containing protein</fullName>
    </recommendedName>
</protein>
<dbReference type="Pfam" id="PF01103">
    <property type="entry name" value="Omp85"/>
    <property type="match status" value="1"/>
</dbReference>
<accession>A0A193FT30</accession>
<evidence type="ECO:0000313" key="6">
    <source>
        <dbReference type="EMBL" id="ANN70346.1"/>
    </source>
</evidence>
<feature type="domain" description="Bacterial surface antigen (D15)" evidence="5">
    <location>
        <begin position="430"/>
        <end position="615"/>
    </location>
</feature>
<dbReference type="Proteomes" id="UP000092213">
    <property type="component" value="Chromosome"/>
</dbReference>
<proteinExistence type="predicted"/>
<dbReference type="AlphaFoldDB" id="A0A193FT30"/>
<feature type="region of interest" description="Disordered" evidence="3">
    <location>
        <begin position="256"/>
        <end position="289"/>
    </location>
</feature>
<dbReference type="STRING" id="463025.BAU08_02450"/>
<feature type="signal peptide" evidence="4">
    <location>
        <begin position="1"/>
        <end position="21"/>
    </location>
</feature>
<evidence type="ECO:0000256" key="4">
    <source>
        <dbReference type="SAM" id="SignalP"/>
    </source>
</evidence>
<reference evidence="6 7" key="1">
    <citation type="submission" date="2016-06" db="EMBL/GenBank/DDBJ databases">
        <title>Complete genome sequences of Bordetella bronchialis and Bordetella flabilis.</title>
        <authorList>
            <person name="LiPuma J.J."/>
            <person name="Spilker T."/>
        </authorList>
    </citation>
    <scope>NUCLEOTIDE SEQUENCE [LARGE SCALE GENOMIC DNA]</scope>
    <source>
        <strain evidence="6 7">AU17976</strain>
    </source>
</reference>
<name>A0A193FT30_9BORD</name>
<comment type="subcellular location">
    <subcellularLocation>
        <location evidence="1">Membrane</location>
    </subcellularLocation>
</comment>
<keyword evidence="2" id="KW-0472">Membrane</keyword>
<evidence type="ECO:0000256" key="2">
    <source>
        <dbReference type="ARBA" id="ARBA00023136"/>
    </source>
</evidence>
<feature type="chain" id="PRO_5008258273" description="Bacterial surface antigen (D15) domain-containing protein" evidence="4">
    <location>
        <begin position="22"/>
        <end position="615"/>
    </location>
</feature>
<dbReference type="Gene3D" id="2.40.160.50">
    <property type="entry name" value="membrane protein fhac: a member of the omp85/tpsb transporter family"/>
    <property type="match status" value="1"/>
</dbReference>
<gene>
    <name evidence="6" type="ORF">BAU08_02450</name>
</gene>
<evidence type="ECO:0000256" key="3">
    <source>
        <dbReference type="SAM" id="MobiDB-lite"/>
    </source>
</evidence>
<organism evidence="6 7">
    <name type="scientific">Bordetella bronchialis</name>
    <dbReference type="NCBI Taxonomy" id="463025"/>
    <lineage>
        <taxon>Bacteria</taxon>
        <taxon>Pseudomonadati</taxon>
        <taxon>Pseudomonadota</taxon>
        <taxon>Betaproteobacteria</taxon>
        <taxon>Burkholderiales</taxon>
        <taxon>Alcaligenaceae</taxon>
        <taxon>Bordetella</taxon>
    </lineage>
</organism>
<dbReference type="InterPro" id="IPR000184">
    <property type="entry name" value="Bac_surfAg_D15"/>
</dbReference>
<sequence>MRWLAGLSLYVLLALVQNAYAKPEIVIDPGTVDPASIKAVNDAVEVIARLAADQDGGEADRLRRRARDAALAALATQGYFAARVTLKTGSDVGGGTWDIAIEAGVRATIVAVDLLFTGRIAQPRYAARVAALRKGWSLPVGHPFVNEEWNKAKSALLNDVSDKDFLLARIAASSADVQADQGQVRLKVQIDSGPAVRMGDLEIDGLQRVPASLVRRYVRYKPGDPYDQDKLNDWQQVLQSTSFFRGAFVSMVRPGGGTITPPEQTPAVSTPQGDPGVASGAQPAAPVDSNGEITLPVQVRVVEAPPKRFSASLGVDSDVGVGVEALYRQQVVLGQPLTMESGFGVNRLRQRVYTDFYLPPDGKGNKDSVGVLAEHSDIQGQDVTRFALGATRLQERHGQGRVDYETRWGLLAAHDSVKIEGASDYDLPSLTGTVEWLRRDVDDKYDPREGNLVALGGGLGVTLDTGRPYSRARARAQRWWPVGQRDVFTLRGEIGKVWSDSTRVPPDFGFRTGGARSIRGYRYLSIGADRGDAVVDAPTLLVGSIEYDHYFDERWGVGFFVDAGDAAQSFGDMRMAVGYGVGARVRTPAGPLFLDVAYGQRDHSLRLAFSLGIAF</sequence>
<dbReference type="RefSeq" id="WP_066667940.1">
    <property type="nucleotide sequence ID" value="NZ_CP016171.1"/>
</dbReference>